<comment type="caution">
    <text evidence="1">The sequence shown here is derived from an EMBL/GenBank/DDBJ whole genome shotgun (WGS) entry which is preliminary data.</text>
</comment>
<organism evidence="1">
    <name type="scientific">candidate division WOR-3 bacterium</name>
    <dbReference type="NCBI Taxonomy" id="2052148"/>
    <lineage>
        <taxon>Bacteria</taxon>
        <taxon>Bacteria division WOR-3</taxon>
    </lineage>
</organism>
<dbReference type="InterPro" id="IPR025234">
    <property type="entry name" value="YjzH-like"/>
</dbReference>
<evidence type="ECO:0000313" key="1">
    <source>
        <dbReference type="EMBL" id="HGE98639.1"/>
    </source>
</evidence>
<dbReference type="EMBL" id="DTMQ01000009">
    <property type="protein sequence ID" value="HGE98639.1"/>
    <property type="molecule type" value="Genomic_DNA"/>
</dbReference>
<reference evidence="1" key="1">
    <citation type="journal article" date="2020" name="mSystems">
        <title>Genome- and Community-Level Interaction Insights into Carbon Utilization and Element Cycling Functions of Hydrothermarchaeota in Hydrothermal Sediment.</title>
        <authorList>
            <person name="Zhou Z."/>
            <person name="Liu Y."/>
            <person name="Xu W."/>
            <person name="Pan J."/>
            <person name="Luo Z.H."/>
            <person name="Li M."/>
        </authorList>
    </citation>
    <scope>NUCLEOTIDE SEQUENCE [LARGE SCALE GENOMIC DNA]</scope>
    <source>
        <strain evidence="1">SpSt-906</strain>
    </source>
</reference>
<name>A0A7C3Z200_UNCW3</name>
<accession>A0A7C3Z200</accession>
<dbReference type="Pfam" id="PF13783">
    <property type="entry name" value="DUF4177"/>
    <property type="match status" value="1"/>
</dbReference>
<protein>
    <submittedName>
        <fullName evidence="1">DUF4177 domain-containing protein</fullName>
    </submittedName>
</protein>
<gene>
    <name evidence="1" type="ORF">ENX07_00995</name>
</gene>
<dbReference type="AlphaFoldDB" id="A0A7C3Z200"/>
<sequence length="88" mass="10302">MNTNSQFEYKIQILEVHLNPILTLARWKLTDEEGNTYKELREIVNYLNRLGEAGWELVNCVSGSDQQGTITKLLMFFKREKRNAVQPD</sequence>
<proteinExistence type="predicted"/>